<proteinExistence type="predicted"/>
<protein>
    <recommendedName>
        <fullName evidence="4">Transposase</fullName>
    </recommendedName>
</protein>
<comment type="caution">
    <text evidence="2">The sequence shown here is derived from an EMBL/GenBank/DDBJ whole genome shotgun (WGS) entry which is preliminary data.</text>
</comment>
<name>A0ABP4GNM6_9MICO</name>
<dbReference type="Proteomes" id="UP001500943">
    <property type="component" value="Unassembled WGS sequence"/>
</dbReference>
<gene>
    <name evidence="2" type="ORF">GCM10009655_28890</name>
</gene>
<dbReference type="EMBL" id="BAAAKW010000071">
    <property type="protein sequence ID" value="GAA1228496.1"/>
    <property type="molecule type" value="Genomic_DNA"/>
</dbReference>
<reference evidence="3" key="1">
    <citation type="journal article" date="2019" name="Int. J. Syst. Evol. Microbiol.">
        <title>The Global Catalogue of Microorganisms (GCM) 10K type strain sequencing project: providing services to taxonomists for standard genome sequencing and annotation.</title>
        <authorList>
            <consortium name="The Broad Institute Genomics Platform"/>
            <consortium name="The Broad Institute Genome Sequencing Center for Infectious Disease"/>
            <person name="Wu L."/>
            <person name="Ma J."/>
        </authorList>
    </citation>
    <scope>NUCLEOTIDE SEQUENCE [LARGE SCALE GENOMIC DNA]</scope>
    <source>
        <strain evidence="3">JCM 12762</strain>
    </source>
</reference>
<feature type="region of interest" description="Disordered" evidence="1">
    <location>
        <begin position="203"/>
        <end position="226"/>
    </location>
</feature>
<organism evidence="2 3">
    <name type="scientific">Rhodoglobus aureus</name>
    <dbReference type="NCBI Taxonomy" id="191497"/>
    <lineage>
        <taxon>Bacteria</taxon>
        <taxon>Bacillati</taxon>
        <taxon>Actinomycetota</taxon>
        <taxon>Actinomycetes</taxon>
        <taxon>Micrococcales</taxon>
        <taxon>Microbacteriaceae</taxon>
        <taxon>Rhodoglobus</taxon>
    </lineage>
</organism>
<dbReference type="InterPro" id="IPR012337">
    <property type="entry name" value="RNaseH-like_sf"/>
</dbReference>
<sequence length="288" mass="32048">MAPDGPVQQTLFDETNLVEISHPDYPGERLVACRNPALADKRAHKRAELLVATEASLTTISAGVTAGRLSKAGPIGIRVGKVVTRYNMAKHFILTIDDGQFTFTRDEENIQAEAAFDGIYIIRTSVPATSMDTNRVVTTYKSLAGVERDFRSIKSIDLDLRPIHHWTDKRVRSHVFICMLTDHLIWHLRQAWAPLTFTDEHRPDSVDPVAPAQRSAAAQLKASTQTTPTGEAAYSFTGLLDHLATLTRNRMHITGQDDDITFDLIATPTPIQRRAFELLGQTIPQKLK</sequence>
<accession>A0ABP4GNM6</accession>
<evidence type="ECO:0000313" key="3">
    <source>
        <dbReference type="Proteomes" id="UP001500943"/>
    </source>
</evidence>
<keyword evidence="3" id="KW-1185">Reference proteome</keyword>
<evidence type="ECO:0000256" key="1">
    <source>
        <dbReference type="SAM" id="MobiDB-lite"/>
    </source>
</evidence>
<evidence type="ECO:0000313" key="2">
    <source>
        <dbReference type="EMBL" id="GAA1228496.1"/>
    </source>
</evidence>
<evidence type="ECO:0008006" key="4">
    <source>
        <dbReference type="Google" id="ProtNLM"/>
    </source>
</evidence>
<dbReference type="SUPFAM" id="SSF53098">
    <property type="entry name" value="Ribonuclease H-like"/>
    <property type="match status" value="1"/>
</dbReference>